<evidence type="ECO:0000313" key="3">
    <source>
        <dbReference type="EMBL" id="KAF8911115.1"/>
    </source>
</evidence>
<feature type="compositionally biased region" description="Basic and acidic residues" evidence="1">
    <location>
        <begin position="33"/>
        <end position="48"/>
    </location>
</feature>
<feature type="compositionally biased region" description="Acidic residues" evidence="1">
    <location>
        <begin position="95"/>
        <end position="108"/>
    </location>
</feature>
<feature type="compositionally biased region" description="Pro residues" evidence="1">
    <location>
        <begin position="229"/>
        <end position="245"/>
    </location>
</feature>
<feature type="compositionally biased region" description="Polar residues" evidence="1">
    <location>
        <begin position="115"/>
        <end position="125"/>
    </location>
</feature>
<evidence type="ECO:0000313" key="4">
    <source>
        <dbReference type="Proteomes" id="UP000724874"/>
    </source>
</evidence>
<feature type="compositionally biased region" description="Polar residues" evidence="1">
    <location>
        <begin position="7"/>
        <end position="16"/>
    </location>
</feature>
<keyword evidence="4" id="KW-1185">Reference proteome</keyword>
<sequence length="723" mass="76910">MPYTGSYLPSSPTWFTNGPGFRDPDIFSAKMKPPRDNRTGEAPPHHDSSSATGGQAQPGAVSNASNTASVFDSMNVSQPAGTNGVEDTAGLSDLVEQDNDDDGDDETTTLDMGSDRTNPNVSSLSPPHPMRMDPDYYCGSKIFWCAIRGGAIGIFNNWDDAEEATSGFQHSTTVRFNSWAEAYHHYRRMYQQNKCSITQPSARALAHRLHQSMTPTLQCSPRPVVLVPPTPTPAPRSTPAGPPTTPAACTPPAAPATPDGENDVALRLGEAHRNPFSMPAMPPRAQHRQPALTASASAGCMVTPSPGQSIENPINVDMPTPPRNQSASNSTAVWQPTAGGTSESRDQIGVMNYTSMRLIEAYRQWRASNPDHALATTVPRITADTPGPWQTNISATSSNGMMQGQPTNSTGNRTALPPDIPLGLITRPGFIPNWTNRPAQSNSIHTGGDTAAAQPAQTAHPAPRIAEPTPTCNIDATSALQPPVPNWATCPTTPSQVQNCDLTINQPATTVSPPPRPSAPNPDAPANQPGTHSRTYSSTGVQTRTVFLLSALSSLVSRMPDGPIDVSSGSESGTLTSTASSTSSVPRKRKASEEAGSDLDSPERTWARQTPEHEDDEALPPTPPQPNQCPFIPLFPLEDPEDQHEFAPSPPGFSFFTSTPVLTTAGASARFPNDTEFDHLTDYGDEELFPKICIVLAETESLFASSQSTVSGAQPLYPSLSMG</sequence>
<evidence type="ECO:0000256" key="1">
    <source>
        <dbReference type="SAM" id="MobiDB-lite"/>
    </source>
</evidence>
<feature type="region of interest" description="Disordered" evidence="1">
    <location>
        <begin position="437"/>
        <end position="471"/>
    </location>
</feature>
<feature type="compositionally biased region" description="Low complexity" evidence="1">
    <location>
        <begin position="567"/>
        <end position="584"/>
    </location>
</feature>
<feature type="compositionally biased region" description="Pro residues" evidence="1">
    <location>
        <begin position="512"/>
        <end position="523"/>
    </location>
</feature>
<dbReference type="AlphaFoldDB" id="A0A9P5NW32"/>
<name>A0A9P5NW32_GYMJU</name>
<dbReference type="InterPro" id="IPR011320">
    <property type="entry name" value="RNase_H1_N"/>
</dbReference>
<protein>
    <recommendedName>
        <fullName evidence="2">Ribonuclease H1 N-terminal domain-containing protein</fullName>
    </recommendedName>
</protein>
<feature type="region of interest" description="Disordered" evidence="1">
    <location>
        <begin position="94"/>
        <end position="129"/>
    </location>
</feature>
<feature type="compositionally biased region" description="Polar residues" evidence="1">
    <location>
        <begin position="49"/>
        <end position="68"/>
    </location>
</feature>
<gene>
    <name evidence="3" type="ORF">CPB84DRAFT_1743226</name>
</gene>
<dbReference type="Pfam" id="PF01693">
    <property type="entry name" value="Cauli_VI"/>
    <property type="match status" value="1"/>
</dbReference>
<feature type="region of interest" description="Disordered" evidence="1">
    <location>
        <begin position="229"/>
        <end position="260"/>
    </location>
</feature>
<reference evidence="3" key="1">
    <citation type="submission" date="2020-11" db="EMBL/GenBank/DDBJ databases">
        <authorList>
            <consortium name="DOE Joint Genome Institute"/>
            <person name="Ahrendt S."/>
            <person name="Riley R."/>
            <person name="Andreopoulos W."/>
            <person name="LaButti K."/>
            <person name="Pangilinan J."/>
            <person name="Ruiz-duenas F.J."/>
            <person name="Barrasa J.M."/>
            <person name="Sanchez-Garcia M."/>
            <person name="Camarero S."/>
            <person name="Miyauchi S."/>
            <person name="Serrano A."/>
            <person name="Linde D."/>
            <person name="Babiker R."/>
            <person name="Drula E."/>
            <person name="Ayuso-Fernandez I."/>
            <person name="Pacheco R."/>
            <person name="Padilla G."/>
            <person name="Ferreira P."/>
            <person name="Barriuso J."/>
            <person name="Kellner H."/>
            <person name="Castanera R."/>
            <person name="Alfaro M."/>
            <person name="Ramirez L."/>
            <person name="Pisabarro A.G."/>
            <person name="Kuo A."/>
            <person name="Tritt A."/>
            <person name="Lipzen A."/>
            <person name="He G."/>
            <person name="Yan M."/>
            <person name="Ng V."/>
            <person name="Cullen D."/>
            <person name="Martin F."/>
            <person name="Rosso M.-N."/>
            <person name="Henrissat B."/>
            <person name="Hibbett D."/>
            <person name="Martinez A.T."/>
            <person name="Grigoriev I.V."/>
        </authorList>
    </citation>
    <scope>NUCLEOTIDE SEQUENCE</scope>
    <source>
        <strain evidence="3">AH 44721</strain>
    </source>
</reference>
<dbReference type="Proteomes" id="UP000724874">
    <property type="component" value="Unassembled WGS sequence"/>
</dbReference>
<feature type="compositionally biased region" description="Low complexity" evidence="1">
    <location>
        <begin position="450"/>
        <end position="463"/>
    </location>
</feature>
<feature type="region of interest" description="Disordered" evidence="1">
    <location>
        <begin position="1"/>
        <end position="68"/>
    </location>
</feature>
<dbReference type="SUPFAM" id="SSF55658">
    <property type="entry name" value="L9 N-domain-like"/>
    <property type="match status" value="1"/>
</dbReference>
<dbReference type="InterPro" id="IPR037056">
    <property type="entry name" value="RNase_H1_N_sf"/>
</dbReference>
<feature type="compositionally biased region" description="Polar residues" evidence="1">
    <location>
        <begin position="323"/>
        <end position="342"/>
    </location>
</feature>
<feature type="region of interest" description="Disordered" evidence="1">
    <location>
        <begin position="321"/>
        <end position="345"/>
    </location>
</feature>
<feature type="region of interest" description="Disordered" evidence="1">
    <location>
        <begin position="505"/>
        <end position="539"/>
    </location>
</feature>
<feature type="region of interest" description="Disordered" evidence="1">
    <location>
        <begin position="563"/>
        <end position="646"/>
    </location>
</feature>
<accession>A0A9P5NW32</accession>
<proteinExistence type="predicted"/>
<organism evidence="3 4">
    <name type="scientific">Gymnopilus junonius</name>
    <name type="common">Spectacular rustgill mushroom</name>
    <name type="synonym">Gymnopilus spectabilis subsp. junonius</name>
    <dbReference type="NCBI Taxonomy" id="109634"/>
    <lineage>
        <taxon>Eukaryota</taxon>
        <taxon>Fungi</taxon>
        <taxon>Dikarya</taxon>
        <taxon>Basidiomycota</taxon>
        <taxon>Agaricomycotina</taxon>
        <taxon>Agaricomycetes</taxon>
        <taxon>Agaricomycetidae</taxon>
        <taxon>Agaricales</taxon>
        <taxon>Agaricineae</taxon>
        <taxon>Hymenogastraceae</taxon>
        <taxon>Gymnopilus</taxon>
    </lineage>
</organism>
<feature type="compositionally biased region" description="Basic and acidic residues" evidence="1">
    <location>
        <begin position="601"/>
        <end position="612"/>
    </location>
</feature>
<comment type="caution">
    <text evidence="3">The sequence shown here is derived from an EMBL/GenBank/DDBJ whole genome shotgun (WGS) entry which is preliminary data.</text>
</comment>
<feature type="region of interest" description="Disordered" evidence="1">
    <location>
        <begin position="396"/>
        <end position="415"/>
    </location>
</feature>
<feature type="compositionally biased region" description="Polar residues" evidence="1">
    <location>
        <begin position="396"/>
        <end position="413"/>
    </location>
</feature>
<dbReference type="Gene3D" id="3.40.970.10">
    <property type="entry name" value="Ribonuclease H1, N-terminal domain"/>
    <property type="match status" value="1"/>
</dbReference>
<evidence type="ECO:0000259" key="2">
    <source>
        <dbReference type="Pfam" id="PF01693"/>
    </source>
</evidence>
<feature type="compositionally biased region" description="Polar residues" evidence="1">
    <location>
        <begin position="530"/>
        <end position="539"/>
    </location>
</feature>
<feature type="domain" description="Ribonuclease H1 N-terminal" evidence="2">
    <location>
        <begin position="148"/>
        <end position="183"/>
    </location>
</feature>
<dbReference type="EMBL" id="JADNYJ010000005">
    <property type="protein sequence ID" value="KAF8911115.1"/>
    <property type="molecule type" value="Genomic_DNA"/>
</dbReference>
<dbReference type="InterPro" id="IPR009027">
    <property type="entry name" value="Ribosomal_bL9/RNase_H1_N"/>
</dbReference>